<dbReference type="HOGENOM" id="CLU_2884479_0_0_0"/>
<dbReference type="EMBL" id="CP001275">
    <property type="protein sequence ID" value="ACM05794.1"/>
    <property type="molecule type" value="Genomic_DNA"/>
</dbReference>
<dbReference type="Proteomes" id="UP000000447">
    <property type="component" value="Chromosome"/>
</dbReference>
<evidence type="ECO:0000313" key="1">
    <source>
        <dbReference type="EMBL" id="ACM05794.1"/>
    </source>
</evidence>
<name>B9KXX7_THERP</name>
<protein>
    <submittedName>
        <fullName evidence="1">Uncharacterized protein</fullName>
    </submittedName>
</protein>
<keyword evidence="2" id="KW-1185">Reference proteome</keyword>
<reference evidence="1 2" key="1">
    <citation type="journal article" date="2009" name="PLoS ONE">
        <title>Complete genome sequence of the aerobic CO-oxidizing thermophile Thermomicrobium roseum.</title>
        <authorList>
            <person name="Wu D."/>
            <person name="Raymond J."/>
            <person name="Wu M."/>
            <person name="Chatterji S."/>
            <person name="Ren Q."/>
            <person name="Graham J.E."/>
            <person name="Bryant D.A."/>
            <person name="Robb F."/>
            <person name="Colman A."/>
            <person name="Tallon L.J."/>
            <person name="Badger J.H."/>
            <person name="Madupu R."/>
            <person name="Ward N.L."/>
            <person name="Eisen J.A."/>
        </authorList>
    </citation>
    <scope>NUCLEOTIDE SEQUENCE [LARGE SCALE GENOMIC DNA]</scope>
    <source>
        <strain evidence="2">ATCC 27502 / DSM 5159 / P-2</strain>
    </source>
</reference>
<dbReference type="KEGG" id="tro:trd_0319"/>
<dbReference type="STRING" id="309801.trd_0319"/>
<accession>B9KXX7</accession>
<dbReference type="AlphaFoldDB" id="B9KXX7"/>
<gene>
    <name evidence="1" type="ordered locus">trd_0319</name>
</gene>
<organism evidence="1 2">
    <name type="scientific">Thermomicrobium roseum (strain ATCC 27502 / DSM 5159 / P-2)</name>
    <dbReference type="NCBI Taxonomy" id="309801"/>
    <lineage>
        <taxon>Bacteria</taxon>
        <taxon>Pseudomonadati</taxon>
        <taxon>Thermomicrobiota</taxon>
        <taxon>Thermomicrobia</taxon>
        <taxon>Thermomicrobiales</taxon>
        <taxon>Thermomicrobiaceae</taxon>
        <taxon>Thermomicrobium</taxon>
    </lineage>
</organism>
<proteinExistence type="predicted"/>
<evidence type="ECO:0000313" key="2">
    <source>
        <dbReference type="Proteomes" id="UP000000447"/>
    </source>
</evidence>
<sequence>MTGASATGRERSSALLPGVGDPPLACQCVAALREPPLGAGEEALRLCGISAFERESAIASEVR</sequence>